<keyword evidence="2" id="KW-1185">Reference proteome</keyword>
<dbReference type="InterPro" id="IPR025904">
    <property type="entry name" value="Tubulin-like"/>
</dbReference>
<sequence length="1185" mass="127041">MRRFLVVGCGGSGGATLAYMMDQLRSELLAAGVQSLPIGWQFVHIDVPSGAEAGPDGLANVAGQGGTYIGAGPQGSSYAILDSALSHRLTAESALDTIATWAPRQPDAVTNPISAGAGQYRAIGRMITLSKAGEIRQRLQNAWDQLFRVEAMSQMAQLDVPGMGAFDPNEPPLVLVVSSMAGGAGASMALDVCRLLTLVAGLDPKLMGVFMVTPDIFDSLPESARIGVRANALALLGEIVASQSGAARDHDVRILRALGQQHGEGEAIPFARVFPVGRYVGADRTLFGDGSQNAVYRGLGRGLAGLMMSGTASEQFVSYDLGNTASPSGDRDLLGWGNEVWDPLPWGTYGFGSLSMGRDRYAEYAAQRLARSCVDKLLFGHLQRGNPASGGEQLESLLDSQWPATCDSLGLPATSGEETSRVRLLGNWITTVAFPARAGSSTTATLIDRQLRGFLPSPEGVMAEQWVPIFRQAVANRRAPLTKAVNDAAYAMAFAWHREFLHRIDTLVTRCVADFGLPYTRGVVERLRRYIDEELTTAVEDLGSMGPKDVVALASNVESAVNSLRGVMSNADQVLRTALDGFQGNIRRALYASASTKVADVLKVIGGELLGPLSAALSEAQVILENAQSEAPSDVGLARLVTDQYTAWPSDADELVPGRFAEANNEVLLINSTAFKERYEVDLPKALVTGHASPPFSDAVVESTARVIAGEWRTTGGVPAPGGLLDRTSNWVTRAFGADPDTGASLVPSLAQYDIHTHPTELLRRARLYVGRPGEAFAEFCKVSLRDFVQGAGVPESELATRRRDIVAKFNEALALARPLASINDQSLQAVHPGQQLEYRYKFSEIPFLGQSVAEALSDALRQNPRIDQATKDNFARSLSDEDSVTRIDIFGSYPNYSPLAFDSVLTPAAQQWSATAGPGRAAFWRYRRSRPLQASLPMADAERRSMTAGWFLGQLTGQIQIPSSPFTEPVRIFDEEHLQWLAFPNPLLTPPAQFTASYDWLPAVLEGILLAIAQSHEPPVMRSLRPYQVLRRLFDSHSQDPASGIVELAAAGRLVEFLRGGSEAHQLVSRIPEVAAAETPAARADAAVEWLSTIRGVAAEYLPAGNDGAAATGSYTQIGSRGKAGRTPIFRDVAPDVYWATGILARLVREAQDELEKQPVAHHVANDGAPVGAEDAVIPQGGTF</sequence>
<dbReference type="RefSeq" id="WP_007166502.1">
    <property type="nucleotide sequence ID" value="NZ_GG770553.1"/>
</dbReference>
<organism evidence="1 2">
    <name type="scientific">Mycobacterium parascrofulaceum ATCC BAA-614</name>
    <dbReference type="NCBI Taxonomy" id="525368"/>
    <lineage>
        <taxon>Bacteria</taxon>
        <taxon>Bacillati</taxon>
        <taxon>Actinomycetota</taxon>
        <taxon>Actinomycetes</taxon>
        <taxon>Mycobacteriales</taxon>
        <taxon>Mycobacteriaceae</taxon>
        <taxon>Mycobacterium</taxon>
        <taxon>Mycobacterium simiae complex</taxon>
    </lineage>
</organism>
<dbReference type="Proteomes" id="UP000003653">
    <property type="component" value="Unassembled WGS sequence"/>
</dbReference>
<dbReference type="Pfam" id="PF13809">
    <property type="entry name" value="Tubulin_2"/>
    <property type="match status" value="1"/>
</dbReference>
<dbReference type="HOGENOM" id="CLU_272959_0_0_11"/>
<gene>
    <name evidence="1" type="ORF">HMPREF0591_2469</name>
</gene>
<dbReference type="EMBL" id="ADNV01000208">
    <property type="protein sequence ID" value="EFG77660.1"/>
    <property type="molecule type" value="Genomic_DNA"/>
</dbReference>
<evidence type="ECO:0000313" key="2">
    <source>
        <dbReference type="Proteomes" id="UP000003653"/>
    </source>
</evidence>
<dbReference type="InterPro" id="IPR036525">
    <property type="entry name" value="Tubulin/FtsZ_GTPase_sf"/>
</dbReference>
<evidence type="ECO:0000313" key="1">
    <source>
        <dbReference type="EMBL" id="EFG77660.1"/>
    </source>
</evidence>
<dbReference type="eggNOG" id="ENOG502ZAWP">
    <property type="taxonomic scope" value="Bacteria"/>
</dbReference>
<name>D5P8F4_9MYCO</name>
<dbReference type="AlphaFoldDB" id="D5P8F4"/>
<evidence type="ECO:0008006" key="3">
    <source>
        <dbReference type="Google" id="ProtNLM"/>
    </source>
</evidence>
<protein>
    <recommendedName>
        <fullName evidence="3">Tubulin-like protein</fullName>
    </recommendedName>
</protein>
<reference evidence="1 2" key="1">
    <citation type="submission" date="2010-04" db="EMBL/GenBank/DDBJ databases">
        <authorList>
            <person name="Muzny D."/>
            <person name="Qin X."/>
            <person name="Deng J."/>
            <person name="Jiang H."/>
            <person name="Liu Y."/>
            <person name="Qu J."/>
            <person name="Song X.-Z."/>
            <person name="Zhang L."/>
            <person name="Thornton R."/>
            <person name="Coyle M."/>
            <person name="Francisco L."/>
            <person name="Jackson L."/>
            <person name="Javaid M."/>
            <person name="Korchina V."/>
            <person name="Kovar C."/>
            <person name="Mata R."/>
            <person name="Mathew T."/>
            <person name="Ngo R."/>
            <person name="Nguyen L."/>
            <person name="Nguyen N."/>
            <person name="Okwuonu G."/>
            <person name="Ongeri F."/>
            <person name="Pham C."/>
            <person name="Simmons D."/>
            <person name="Wilczek-Boney K."/>
            <person name="Hale W."/>
            <person name="Jakkamsetti A."/>
            <person name="Pham P."/>
            <person name="Ruth R."/>
            <person name="San Lucas F."/>
            <person name="Warren J."/>
            <person name="Zhang J."/>
            <person name="Zhao Z."/>
            <person name="Zhou C."/>
            <person name="Zhu D."/>
            <person name="Lee S."/>
            <person name="Bess C."/>
            <person name="Blankenburg K."/>
            <person name="Forbes L."/>
            <person name="Fu Q."/>
            <person name="Gubbala S."/>
            <person name="Hirani K."/>
            <person name="Jayaseelan J.C."/>
            <person name="Lara F."/>
            <person name="Munidasa M."/>
            <person name="Palculict T."/>
            <person name="Patil S."/>
            <person name="Pu L.-L."/>
            <person name="Saada N."/>
            <person name="Tang L."/>
            <person name="Weissenberger G."/>
            <person name="Zhu Y."/>
            <person name="Hemphill L."/>
            <person name="Shang Y."/>
            <person name="Youmans B."/>
            <person name="Ayvaz T."/>
            <person name="Ross M."/>
            <person name="Santibanez J."/>
            <person name="Aqrawi P."/>
            <person name="Gross S."/>
            <person name="Joshi V."/>
            <person name="Fowler G."/>
            <person name="Nazareth L."/>
            <person name="Reid J."/>
            <person name="Worley K."/>
            <person name="Petrosino J."/>
            <person name="Highlander S."/>
            <person name="Gibbs R."/>
        </authorList>
    </citation>
    <scope>NUCLEOTIDE SEQUENCE [LARGE SCALE GENOMIC DNA]</scope>
    <source>
        <strain evidence="1 2">ATCC BAA-614</strain>
    </source>
</reference>
<comment type="caution">
    <text evidence="1">The sequence shown here is derived from an EMBL/GenBank/DDBJ whole genome shotgun (WGS) entry which is preliminary data.</text>
</comment>
<dbReference type="Gene3D" id="3.40.50.1440">
    <property type="entry name" value="Tubulin/FtsZ, GTPase domain"/>
    <property type="match status" value="1"/>
</dbReference>
<accession>D5P8F4</accession>
<proteinExistence type="predicted"/>